<reference evidence="2" key="1">
    <citation type="submission" date="2022-10" db="EMBL/GenBank/DDBJ databases">
        <title>Tapping the CABI collections for fungal endophytes: first genome assemblies for Collariella, Neodidymelliopsis, Ascochyta clinopodiicola, Didymella pomorum, Didymosphaeria variabile, Neocosmospora piperis and Neocucurbitaria cava.</title>
        <authorList>
            <person name="Hill R."/>
        </authorList>
    </citation>
    <scope>NUCLEOTIDE SEQUENCE</scope>
    <source>
        <strain evidence="2">IMI 356814</strain>
    </source>
</reference>
<feature type="region of interest" description="Disordered" evidence="1">
    <location>
        <begin position="364"/>
        <end position="395"/>
    </location>
</feature>
<name>A0A9W9CPQ7_9PLEO</name>
<dbReference type="EMBL" id="JAPEUY010000004">
    <property type="protein sequence ID" value="KAJ4373923.1"/>
    <property type="molecule type" value="Genomic_DNA"/>
</dbReference>
<dbReference type="OrthoDB" id="21072at2759"/>
<evidence type="ECO:0000313" key="2">
    <source>
        <dbReference type="EMBL" id="KAJ4373923.1"/>
    </source>
</evidence>
<dbReference type="Proteomes" id="UP001140560">
    <property type="component" value="Unassembled WGS sequence"/>
</dbReference>
<evidence type="ECO:0000313" key="3">
    <source>
        <dbReference type="Proteomes" id="UP001140560"/>
    </source>
</evidence>
<sequence>MNPPVIRIEDHTSQPPVTLEYHLGDNKLDFHTVYNQIKSLLWYRKCRRYPNDNDWPCDKCELAFYKFFWSCAAYLFDYFADFYVSDTPLMQSVWYYLLDIWQEGAAWLPYAAILEPPPNIYNLEKKTRAISFVNDVVETLRLLQMVMFGMRGKGIPRDSIIQEPSGEKLSPVGEYETGPWISGLKPWQQYLCEGSPGVAPPRHSLLLPNPNPSLDIDKTKDKSTADQQQPTASPGRIRHIPLPAIAIIHRHTSHARSLASSLFTAQDADTAADNVHAFDQRALKFPTTLDPMQPARSYTYTSPMTGQTVTYELTNGAPLIHRHTGLGDPTMELSIGGTWTLADECAAVCRGIEAYVVRGGGRYGGQQQQQGGGQGSGQGQGGDDNGNDNGDGLNEQEMEGRELGVFDMWSVLESPAVTGDEEEEEGEGGGAGAGAGGRKAVMESWGEMFDEWYGDDDDL</sequence>
<feature type="compositionally biased region" description="Basic and acidic residues" evidence="1">
    <location>
        <begin position="215"/>
        <end position="224"/>
    </location>
</feature>
<proteinExistence type="predicted"/>
<protein>
    <submittedName>
        <fullName evidence="2">Uncharacterized protein</fullName>
    </submittedName>
</protein>
<feature type="region of interest" description="Disordered" evidence="1">
    <location>
        <begin position="416"/>
        <end position="443"/>
    </location>
</feature>
<feature type="compositionally biased region" description="Gly residues" evidence="1">
    <location>
        <begin position="428"/>
        <end position="437"/>
    </location>
</feature>
<organism evidence="2 3">
    <name type="scientific">Neocucurbitaria cava</name>
    <dbReference type="NCBI Taxonomy" id="798079"/>
    <lineage>
        <taxon>Eukaryota</taxon>
        <taxon>Fungi</taxon>
        <taxon>Dikarya</taxon>
        <taxon>Ascomycota</taxon>
        <taxon>Pezizomycotina</taxon>
        <taxon>Dothideomycetes</taxon>
        <taxon>Pleosporomycetidae</taxon>
        <taxon>Pleosporales</taxon>
        <taxon>Pleosporineae</taxon>
        <taxon>Cucurbitariaceae</taxon>
        <taxon>Neocucurbitaria</taxon>
    </lineage>
</organism>
<feature type="compositionally biased region" description="Gly residues" evidence="1">
    <location>
        <begin position="364"/>
        <end position="384"/>
    </location>
</feature>
<comment type="caution">
    <text evidence="2">The sequence shown here is derived from an EMBL/GenBank/DDBJ whole genome shotgun (WGS) entry which is preliminary data.</text>
</comment>
<feature type="compositionally biased region" description="Low complexity" evidence="1">
    <location>
        <begin position="204"/>
        <end position="214"/>
    </location>
</feature>
<evidence type="ECO:0000256" key="1">
    <source>
        <dbReference type="SAM" id="MobiDB-lite"/>
    </source>
</evidence>
<gene>
    <name evidence="2" type="ORF">N0V83_002662</name>
</gene>
<dbReference type="AlphaFoldDB" id="A0A9W9CPQ7"/>
<feature type="region of interest" description="Disordered" evidence="1">
    <location>
        <begin position="201"/>
        <end position="238"/>
    </location>
</feature>
<keyword evidence="3" id="KW-1185">Reference proteome</keyword>
<accession>A0A9W9CPQ7</accession>